<gene>
    <name evidence="2" type="ORF">CVT25_014163</name>
</gene>
<feature type="non-terminal residue" evidence="2">
    <location>
        <position position="1"/>
    </location>
</feature>
<dbReference type="EMBL" id="NHYD01000325">
    <property type="protein sequence ID" value="PPQ94509.1"/>
    <property type="molecule type" value="Genomic_DNA"/>
</dbReference>
<dbReference type="InParanoid" id="A0A409XUK5"/>
<protein>
    <submittedName>
        <fullName evidence="2">Uncharacterized protein</fullName>
    </submittedName>
</protein>
<dbReference type="AlphaFoldDB" id="A0A409XUK5"/>
<keyword evidence="1" id="KW-0472">Membrane</keyword>
<feature type="transmembrane region" description="Helical" evidence="1">
    <location>
        <begin position="6"/>
        <end position="30"/>
    </location>
</feature>
<proteinExistence type="predicted"/>
<dbReference type="STRING" id="93625.A0A409XUK5"/>
<evidence type="ECO:0000313" key="2">
    <source>
        <dbReference type="EMBL" id="PPQ94509.1"/>
    </source>
</evidence>
<keyword evidence="1" id="KW-0812">Transmembrane</keyword>
<keyword evidence="1" id="KW-1133">Transmembrane helix</keyword>
<dbReference type="Proteomes" id="UP000283269">
    <property type="component" value="Unassembled WGS sequence"/>
</dbReference>
<organism evidence="2 3">
    <name type="scientific">Psilocybe cyanescens</name>
    <dbReference type="NCBI Taxonomy" id="93625"/>
    <lineage>
        <taxon>Eukaryota</taxon>
        <taxon>Fungi</taxon>
        <taxon>Dikarya</taxon>
        <taxon>Basidiomycota</taxon>
        <taxon>Agaricomycotina</taxon>
        <taxon>Agaricomycetes</taxon>
        <taxon>Agaricomycetidae</taxon>
        <taxon>Agaricales</taxon>
        <taxon>Agaricineae</taxon>
        <taxon>Strophariaceae</taxon>
        <taxon>Psilocybe</taxon>
    </lineage>
</organism>
<comment type="caution">
    <text evidence="2">The sequence shown here is derived from an EMBL/GenBank/DDBJ whole genome shotgun (WGS) entry which is preliminary data.</text>
</comment>
<accession>A0A409XUK5</accession>
<sequence>SLLINYIGLTLSLIIFLKDLCFAGFLFLGFSESLIHSWISKRADRNKVLPHGVPNDICESPERFGCLDFKRRKPLITLEISMRRQGIQSLNFMGNPVVIGENIWDIYKELLFQLQRLDEAVEYITEWEEHLACVDSGRNTMDLISGKELEGGIEETDSDDEVHIAELDALEDGNKFELEVHFTDEEQVDEDAIDEW</sequence>
<reference evidence="2 3" key="1">
    <citation type="journal article" date="2018" name="Evol. Lett.">
        <title>Horizontal gene cluster transfer increased hallucinogenic mushroom diversity.</title>
        <authorList>
            <person name="Reynolds H.T."/>
            <person name="Vijayakumar V."/>
            <person name="Gluck-Thaler E."/>
            <person name="Korotkin H.B."/>
            <person name="Matheny P.B."/>
            <person name="Slot J.C."/>
        </authorList>
    </citation>
    <scope>NUCLEOTIDE SEQUENCE [LARGE SCALE GENOMIC DNA]</scope>
    <source>
        <strain evidence="2 3">2631</strain>
    </source>
</reference>
<name>A0A409XUK5_PSICY</name>
<keyword evidence="3" id="KW-1185">Reference proteome</keyword>
<evidence type="ECO:0000256" key="1">
    <source>
        <dbReference type="SAM" id="Phobius"/>
    </source>
</evidence>
<evidence type="ECO:0000313" key="3">
    <source>
        <dbReference type="Proteomes" id="UP000283269"/>
    </source>
</evidence>